<dbReference type="PROSITE" id="PS50105">
    <property type="entry name" value="SAM_DOMAIN"/>
    <property type="match status" value="1"/>
</dbReference>
<feature type="compositionally biased region" description="Low complexity" evidence="1">
    <location>
        <begin position="40"/>
        <end position="50"/>
    </location>
</feature>
<dbReference type="Pfam" id="PF00536">
    <property type="entry name" value="SAM_1"/>
    <property type="match status" value="1"/>
</dbReference>
<proteinExistence type="predicted"/>
<dbReference type="RefSeq" id="XP_026680048.1">
    <property type="nucleotide sequence ID" value="XM_026824247.1"/>
</dbReference>
<feature type="compositionally biased region" description="Low complexity" evidence="1">
    <location>
        <begin position="1"/>
        <end position="20"/>
    </location>
</feature>
<dbReference type="Gene3D" id="1.10.150.50">
    <property type="entry name" value="Transcription Factor, Ets-1"/>
    <property type="match status" value="1"/>
</dbReference>
<dbReference type="InterPro" id="IPR001660">
    <property type="entry name" value="SAM"/>
</dbReference>
<evidence type="ECO:0000313" key="4">
    <source>
        <dbReference type="RefSeq" id="XP_026680047.1"/>
    </source>
</evidence>
<evidence type="ECO:0000256" key="1">
    <source>
        <dbReference type="SAM" id="MobiDB-lite"/>
    </source>
</evidence>
<dbReference type="GO" id="GO:0035591">
    <property type="term" value="F:signaling adaptor activity"/>
    <property type="evidence" value="ECO:0007669"/>
    <property type="project" value="TreeGrafter"/>
</dbReference>
<evidence type="ECO:0000313" key="5">
    <source>
        <dbReference type="RefSeq" id="XP_026680048.1"/>
    </source>
</evidence>
<evidence type="ECO:0000259" key="2">
    <source>
        <dbReference type="PROSITE" id="PS50105"/>
    </source>
</evidence>
<dbReference type="STRING" id="121845.A0A3Q0IUV1"/>
<keyword evidence="3" id="KW-1185">Reference proteome</keyword>
<evidence type="ECO:0000313" key="3">
    <source>
        <dbReference type="Proteomes" id="UP000079169"/>
    </source>
</evidence>
<dbReference type="PaxDb" id="121845-A0A3Q0IUV1"/>
<dbReference type="SUPFAM" id="SSF47769">
    <property type="entry name" value="SAM/Pointed domain"/>
    <property type="match status" value="1"/>
</dbReference>
<dbReference type="RefSeq" id="XP_026680047.1">
    <property type="nucleotide sequence ID" value="XM_026824246.1"/>
</dbReference>
<dbReference type="GO" id="GO:0005925">
    <property type="term" value="C:focal adhesion"/>
    <property type="evidence" value="ECO:0007669"/>
    <property type="project" value="TreeGrafter"/>
</dbReference>
<dbReference type="InterPro" id="IPR035497">
    <property type="entry name" value="Caskin1/2_SAM_1"/>
</dbReference>
<dbReference type="InterPro" id="IPR013761">
    <property type="entry name" value="SAM/pointed_sf"/>
</dbReference>
<dbReference type="Proteomes" id="UP000079169">
    <property type="component" value="Unplaced"/>
</dbReference>
<dbReference type="GO" id="GO:0007185">
    <property type="term" value="P:cell surface receptor protein tyrosine phosphatase signaling pathway"/>
    <property type="evidence" value="ECO:0007669"/>
    <property type="project" value="TreeGrafter"/>
</dbReference>
<name>A0A3Q0IUV1_DIACI</name>
<organism evidence="3 4">
    <name type="scientific">Diaphorina citri</name>
    <name type="common">Asian citrus psyllid</name>
    <dbReference type="NCBI Taxonomy" id="121845"/>
    <lineage>
        <taxon>Eukaryota</taxon>
        <taxon>Metazoa</taxon>
        <taxon>Ecdysozoa</taxon>
        <taxon>Arthropoda</taxon>
        <taxon>Hexapoda</taxon>
        <taxon>Insecta</taxon>
        <taxon>Pterygota</taxon>
        <taxon>Neoptera</taxon>
        <taxon>Paraneoptera</taxon>
        <taxon>Hemiptera</taxon>
        <taxon>Sternorrhyncha</taxon>
        <taxon>Psylloidea</taxon>
        <taxon>Psyllidae</taxon>
        <taxon>Diaphorininae</taxon>
        <taxon>Diaphorina</taxon>
    </lineage>
</organism>
<dbReference type="KEGG" id="dci:103510093"/>
<feature type="compositionally biased region" description="Polar residues" evidence="1">
    <location>
        <begin position="21"/>
        <end position="39"/>
    </location>
</feature>
<dbReference type="AlphaFoldDB" id="A0A3Q0IUV1"/>
<accession>A0A3Q0IUV1</accession>
<dbReference type="SMART" id="SM00454">
    <property type="entry name" value="SAM"/>
    <property type="match status" value="1"/>
</dbReference>
<dbReference type="GeneID" id="103510093"/>
<dbReference type="GO" id="GO:0030424">
    <property type="term" value="C:axon"/>
    <property type="evidence" value="ECO:0007669"/>
    <property type="project" value="TreeGrafter"/>
</dbReference>
<feature type="region of interest" description="Disordered" evidence="1">
    <location>
        <begin position="1"/>
        <end position="55"/>
    </location>
</feature>
<dbReference type="GO" id="GO:0019903">
    <property type="term" value="F:protein phosphatase binding"/>
    <property type="evidence" value="ECO:0007669"/>
    <property type="project" value="TreeGrafter"/>
</dbReference>
<gene>
    <name evidence="4 5" type="primary">LOC103510093</name>
</gene>
<feature type="domain" description="SAM" evidence="2">
    <location>
        <begin position="68"/>
        <end position="131"/>
    </location>
</feature>
<dbReference type="CDD" id="cd09497">
    <property type="entry name" value="SAM_caskin1_2_repeat1"/>
    <property type="match status" value="1"/>
</dbReference>
<sequence length="143" mass="15458">MTQSPGRDSPGSSGSGSRHSTASLDSGRASSCHLSGHTRSSVSSSSVSSSDHNTAPAKVERLLLQGVPDQDVLHSWLMDIRFEEYFPLFVAAGYDMHTISRMTPEDLTAIGIKKPNHRKKLKAEIAQLNISDGLPEFIPVRNA</sequence>
<protein>
    <submittedName>
        <fullName evidence="4">Caskin-2-like isoform X1</fullName>
    </submittedName>
    <submittedName>
        <fullName evidence="5">Caskin-2-like isoform X2</fullName>
    </submittedName>
</protein>
<dbReference type="GO" id="GO:0007409">
    <property type="term" value="P:axonogenesis"/>
    <property type="evidence" value="ECO:0007669"/>
    <property type="project" value="TreeGrafter"/>
</dbReference>
<dbReference type="FunFam" id="1.10.150.50:FF:000028">
    <property type="entry name" value="caskin-2 isoform X2"/>
    <property type="match status" value="1"/>
</dbReference>
<dbReference type="PANTHER" id="PTHR24155">
    <property type="entry name" value="OSTEOCLAST-STIMULATING FACTOR 1"/>
    <property type="match status" value="1"/>
</dbReference>
<reference evidence="4 5" key="1">
    <citation type="submission" date="2025-04" db="UniProtKB">
        <authorList>
            <consortium name="RefSeq"/>
        </authorList>
    </citation>
    <scope>IDENTIFICATION</scope>
</reference>
<dbReference type="PANTHER" id="PTHR24155:SF11">
    <property type="entry name" value="CASKIN, ISOFORM B"/>
    <property type="match status" value="1"/>
</dbReference>